<dbReference type="Proteomes" id="UP001266357">
    <property type="component" value="Unassembled WGS sequence"/>
</dbReference>
<feature type="transmembrane region" description="Helical" evidence="1">
    <location>
        <begin position="52"/>
        <end position="70"/>
    </location>
</feature>
<organism evidence="2 3">
    <name type="scientific">Thalassotalea castellviae</name>
    <dbReference type="NCBI Taxonomy" id="3075612"/>
    <lineage>
        <taxon>Bacteria</taxon>
        <taxon>Pseudomonadati</taxon>
        <taxon>Pseudomonadota</taxon>
        <taxon>Gammaproteobacteria</taxon>
        <taxon>Alteromonadales</taxon>
        <taxon>Colwelliaceae</taxon>
        <taxon>Thalassotalea</taxon>
    </lineage>
</organism>
<keyword evidence="1" id="KW-0812">Transmembrane</keyword>
<protein>
    <submittedName>
        <fullName evidence="2">DnrP protein</fullName>
    </submittedName>
</protein>
<evidence type="ECO:0000256" key="1">
    <source>
        <dbReference type="SAM" id="Phobius"/>
    </source>
</evidence>
<keyword evidence="1" id="KW-0472">Membrane</keyword>
<name>A0ABU2ZYG6_9GAMM</name>
<evidence type="ECO:0000313" key="2">
    <source>
        <dbReference type="EMBL" id="MDT0602944.1"/>
    </source>
</evidence>
<keyword evidence="3" id="KW-1185">Reference proteome</keyword>
<proteinExistence type="predicted"/>
<reference evidence="2 3" key="1">
    <citation type="submission" date="2023-09" db="EMBL/GenBank/DDBJ databases">
        <authorList>
            <person name="Rey-Velasco X."/>
        </authorList>
    </citation>
    <scope>NUCLEOTIDE SEQUENCE [LARGE SCALE GENOMIC DNA]</scope>
    <source>
        <strain evidence="2 3">W431</strain>
    </source>
</reference>
<keyword evidence="1" id="KW-1133">Transmembrane helix</keyword>
<accession>A0ABU2ZYG6</accession>
<evidence type="ECO:0000313" key="3">
    <source>
        <dbReference type="Proteomes" id="UP001266357"/>
    </source>
</evidence>
<gene>
    <name evidence="2" type="ORF">RM573_05010</name>
</gene>
<dbReference type="EMBL" id="JAVRIF010000002">
    <property type="protein sequence ID" value="MDT0602944.1"/>
    <property type="molecule type" value="Genomic_DNA"/>
</dbReference>
<sequence length="72" mass="8432">MSNKMITCLFCQSINRLDVQQETSKEYGNCINCGMPLSKETPNSTSARKKRFLPLFWFVVIFCLVMIFYLPR</sequence>
<dbReference type="RefSeq" id="WP_311578142.1">
    <property type="nucleotide sequence ID" value="NZ_JAVRIF010000002.1"/>
</dbReference>
<comment type="caution">
    <text evidence="2">The sequence shown here is derived from an EMBL/GenBank/DDBJ whole genome shotgun (WGS) entry which is preliminary data.</text>
</comment>